<gene>
    <name evidence="1" type="ORF">H5985_04450</name>
</gene>
<evidence type="ECO:0000313" key="1">
    <source>
        <dbReference type="EMBL" id="MBM6928518.1"/>
    </source>
</evidence>
<comment type="caution">
    <text evidence="1">The sequence shown here is derived from an EMBL/GenBank/DDBJ whole genome shotgun (WGS) entry which is preliminary data.</text>
</comment>
<reference evidence="1 2" key="1">
    <citation type="journal article" date="2021" name="Sci. Rep.">
        <title>The distribution of antibiotic resistance genes in chicken gut microbiota commensals.</title>
        <authorList>
            <person name="Juricova H."/>
            <person name="Matiasovicova J."/>
            <person name="Kubasova T."/>
            <person name="Cejkova D."/>
            <person name="Rychlik I."/>
        </authorList>
    </citation>
    <scope>NUCLEOTIDE SEQUENCE [LARGE SCALE GENOMIC DNA]</scope>
    <source>
        <strain evidence="1 2">An562</strain>
    </source>
</reference>
<organism evidence="1 2">
    <name type="scientific">Parasutterella secunda</name>
    <dbReference type="NCBI Taxonomy" id="626947"/>
    <lineage>
        <taxon>Bacteria</taxon>
        <taxon>Pseudomonadati</taxon>
        <taxon>Pseudomonadota</taxon>
        <taxon>Betaproteobacteria</taxon>
        <taxon>Burkholderiales</taxon>
        <taxon>Sutterellaceae</taxon>
        <taxon>Parasutterella</taxon>
    </lineage>
</organism>
<keyword evidence="2" id="KW-1185">Reference proteome</keyword>
<evidence type="ECO:0000313" key="2">
    <source>
        <dbReference type="Proteomes" id="UP000777002"/>
    </source>
</evidence>
<name>A0ABS2GUH6_9BURK</name>
<sequence length="74" mass="8285">MPELQDISSIKLGEDAEVDFLTTVTDPRFCYLLQNIFHNPETDSLLNNDEVIQDSSSSVCITSECGSTKLQKEM</sequence>
<proteinExistence type="predicted"/>
<dbReference type="EMBL" id="JACJKX010000006">
    <property type="protein sequence ID" value="MBM6928518.1"/>
    <property type="molecule type" value="Genomic_DNA"/>
</dbReference>
<protein>
    <submittedName>
        <fullName evidence="1">Uncharacterized protein</fullName>
    </submittedName>
</protein>
<dbReference type="Proteomes" id="UP000777002">
    <property type="component" value="Unassembled WGS sequence"/>
</dbReference>
<dbReference type="RefSeq" id="WP_205050115.1">
    <property type="nucleotide sequence ID" value="NZ_JACJKX010000006.1"/>
</dbReference>
<accession>A0ABS2GUH6</accession>